<keyword evidence="3" id="KW-0812">Transmembrane</keyword>
<evidence type="ECO:0000256" key="4">
    <source>
        <dbReference type="ARBA" id="ARBA00022989"/>
    </source>
</evidence>
<sequence>MGAVLQASYFDTKRKVIVEKPSASAVASGDLKRISGRDILTNEQVNVVSVHG</sequence>
<comment type="similarity">
    <text evidence="2">Belongs to the TMEM19 family.</text>
</comment>
<accession>D8LMW8</accession>
<dbReference type="EMBL" id="FN648608">
    <property type="protein sequence ID" value="CBN74769.1"/>
    <property type="molecule type" value="Genomic_DNA"/>
</dbReference>
<keyword evidence="7" id="KW-1185">Reference proteome</keyword>
<keyword evidence="4" id="KW-1133">Transmembrane helix</keyword>
<reference evidence="6 7" key="1">
    <citation type="journal article" date="2010" name="Nature">
        <title>The Ectocarpus genome and the independent evolution of multicellularity in brown algae.</title>
        <authorList>
            <person name="Cock J.M."/>
            <person name="Sterck L."/>
            <person name="Rouze P."/>
            <person name="Scornet D."/>
            <person name="Allen A.E."/>
            <person name="Amoutzias G."/>
            <person name="Anthouard V."/>
            <person name="Artiguenave F."/>
            <person name="Aury J.M."/>
            <person name="Badger J.H."/>
            <person name="Beszteri B."/>
            <person name="Billiau K."/>
            <person name="Bonnet E."/>
            <person name="Bothwell J.H."/>
            <person name="Bowler C."/>
            <person name="Boyen C."/>
            <person name="Brownlee C."/>
            <person name="Carrano C.J."/>
            <person name="Charrier B."/>
            <person name="Cho G.Y."/>
            <person name="Coelho S.M."/>
            <person name="Collen J."/>
            <person name="Corre E."/>
            <person name="Da Silva C."/>
            <person name="Delage L."/>
            <person name="Delaroque N."/>
            <person name="Dittami S.M."/>
            <person name="Doulbeau S."/>
            <person name="Elias M."/>
            <person name="Farnham G."/>
            <person name="Gachon C.M."/>
            <person name="Gschloessl B."/>
            <person name="Heesch S."/>
            <person name="Jabbari K."/>
            <person name="Jubin C."/>
            <person name="Kawai H."/>
            <person name="Kimura K."/>
            <person name="Kloareg B."/>
            <person name="Kupper F.C."/>
            <person name="Lang D."/>
            <person name="Le Bail A."/>
            <person name="Leblanc C."/>
            <person name="Lerouge P."/>
            <person name="Lohr M."/>
            <person name="Lopez P.J."/>
            <person name="Martens C."/>
            <person name="Maumus F."/>
            <person name="Michel G."/>
            <person name="Miranda-Saavedra D."/>
            <person name="Morales J."/>
            <person name="Moreau H."/>
            <person name="Motomura T."/>
            <person name="Nagasato C."/>
            <person name="Napoli C.A."/>
            <person name="Nelson D.R."/>
            <person name="Nyvall-Collen P."/>
            <person name="Peters A.F."/>
            <person name="Pommier C."/>
            <person name="Potin P."/>
            <person name="Poulain J."/>
            <person name="Quesneville H."/>
            <person name="Read B."/>
            <person name="Rensing S.A."/>
            <person name="Ritter A."/>
            <person name="Rousvoal S."/>
            <person name="Samanta M."/>
            <person name="Samson G."/>
            <person name="Schroeder D.C."/>
            <person name="Segurens B."/>
            <person name="Strittmatter M."/>
            <person name="Tonon T."/>
            <person name="Tregear J.W."/>
            <person name="Valentin K."/>
            <person name="von Dassow P."/>
            <person name="Yamagishi T."/>
            <person name="Van de Peer Y."/>
            <person name="Wincker P."/>
        </authorList>
    </citation>
    <scope>NUCLEOTIDE SEQUENCE [LARGE SCALE GENOMIC DNA]</scope>
    <source>
        <strain evidence="7">Ec32 / CCAP1310/4</strain>
    </source>
</reference>
<dbReference type="GO" id="GO:0016020">
    <property type="term" value="C:membrane"/>
    <property type="evidence" value="ECO:0007669"/>
    <property type="project" value="UniProtKB-SubCell"/>
</dbReference>
<dbReference type="InterPro" id="IPR002794">
    <property type="entry name" value="DUF92_TMEM19"/>
</dbReference>
<evidence type="ECO:0000256" key="3">
    <source>
        <dbReference type="ARBA" id="ARBA00022692"/>
    </source>
</evidence>
<evidence type="ECO:0000313" key="6">
    <source>
        <dbReference type="EMBL" id="CBN74769.1"/>
    </source>
</evidence>
<protein>
    <submittedName>
        <fullName evidence="6">Uncharacterized protein</fullName>
    </submittedName>
</protein>
<dbReference type="Pfam" id="PF01940">
    <property type="entry name" value="DUF92"/>
    <property type="match status" value="1"/>
</dbReference>
<dbReference type="AlphaFoldDB" id="D8LMW8"/>
<evidence type="ECO:0000313" key="7">
    <source>
        <dbReference type="Proteomes" id="UP000002630"/>
    </source>
</evidence>
<evidence type="ECO:0000256" key="5">
    <source>
        <dbReference type="ARBA" id="ARBA00023136"/>
    </source>
</evidence>
<dbReference type="OrthoDB" id="30881at2759"/>
<proteinExistence type="inferred from homology"/>
<evidence type="ECO:0000256" key="2">
    <source>
        <dbReference type="ARBA" id="ARBA00009012"/>
    </source>
</evidence>
<dbReference type="InParanoid" id="D8LMW8"/>
<dbReference type="EMBL" id="FN649740">
    <property type="protein sequence ID" value="CBN74769.1"/>
    <property type="molecule type" value="Genomic_DNA"/>
</dbReference>
<organism evidence="6 7">
    <name type="scientific">Ectocarpus siliculosus</name>
    <name type="common">Brown alga</name>
    <name type="synonym">Conferva siliculosa</name>
    <dbReference type="NCBI Taxonomy" id="2880"/>
    <lineage>
        <taxon>Eukaryota</taxon>
        <taxon>Sar</taxon>
        <taxon>Stramenopiles</taxon>
        <taxon>Ochrophyta</taxon>
        <taxon>PX clade</taxon>
        <taxon>Phaeophyceae</taxon>
        <taxon>Ectocarpales</taxon>
        <taxon>Ectocarpaceae</taxon>
        <taxon>Ectocarpus</taxon>
    </lineage>
</organism>
<name>D8LMW8_ECTSI</name>
<gene>
    <name evidence="6" type="ORF">Esi_0041_0129</name>
</gene>
<keyword evidence="5" id="KW-0472">Membrane</keyword>
<dbReference type="Proteomes" id="UP000002630">
    <property type="component" value="Linkage Group LG15"/>
</dbReference>
<evidence type="ECO:0000256" key="1">
    <source>
        <dbReference type="ARBA" id="ARBA00004141"/>
    </source>
</evidence>
<comment type="subcellular location">
    <subcellularLocation>
        <location evidence="1">Membrane</location>
        <topology evidence="1">Multi-pass membrane protein</topology>
    </subcellularLocation>
</comment>